<proteinExistence type="predicted"/>
<feature type="transmembrane region" description="Helical" evidence="1">
    <location>
        <begin position="291"/>
        <end position="309"/>
    </location>
</feature>
<keyword evidence="1" id="KW-0472">Membrane</keyword>
<name>C7QJY4_CATAD</name>
<organism evidence="2 3">
    <name type="scientific">Catenulispora acidiphila (strain DSM 44928 / JCM 14897 / NBRC 102108 / NRRL B-24433 / ID139908)</name>
    <dbReference type="NCBI Taxonomy" id="479433"/>
    <lineage>
        <taxon>Bacteria</taxon>
        <taxon>Bacillati</taxon>
        <taxon>Actinomycetota</taxon>
        <taxon>Actinomycetes</taxon>
        <taxon>Catenulisporales</taxon>
        <taxon>Catenulisporaceae</taxon>
        <taxon>Catenulispora</taxon>
    </lineage>
</organism>
<feature type="transmembrane region" description="Helical" evidence="1">
    <location>
        <begin position="124"/>
        <end position="155"/>
    </location>
</feature>
<keyword evidence="1" id="KW-0812">Transmembrane</keyword>
<dbReference type="InParanoid" id="C7QJY4"/>
<evidence type="ECO:0000256" key="1">
    <source>
        <dbReference type="SAM" id="Phobius"/>
    </source>
</evidence>
<evidence type="ECO:0000313" key="2">
    <source>
        <dbReference type="EMBL" id="ACU73222.1"/>
    </source>
</evidence>
<dbReference type="AlphaFoldDB" id="C7QJY4"/>
<dbReference type="RefSeq" id="WP_015792951.1">
    <property type="nucleotide sequence ID" value="NC_013131.1"/>
</dbReference>
<feature type="transmembrane region" description="Helical" evidence="1">
    <location>
        <begin position="230"/>
        <end position="249"/>
    </location>
</feature>
<feature type="transmembrane region" description="Helical" evidence="1">
    <location>
        <begin position="261"/>
        <end position="279"/>
    </location>
</feature>
<feature type="transmembrane region" description="Helical" evidence="1">
    <location>
        <begin position="167"/>
        <end position="197"/>
    </location>
</feature>
<feature type="transmembrane region" description="Helical" evidence="1">
    <location>
        <begin position="330"/>
        <end position="348"/>
    </location>
</feature>
<evidence type="ECO:0000313" key="3">
    <source>
        <dbReference type="Proteomes" id="UP000000851"/>
    </source>
</evidence>
<feature type="transmembrane region" description="Helical" evidence="1">
    <location>
        <begin position="204"/>
        <end position="224"/>
    </location>
</feature>
<reference evidence="2 3" key="1">
    <citation type="journal article" date="2009" name="Stand. Genomic Sci.">
        <title>Complete genome sequence of Catenulispora acidiphila type strain (ID 139908).</title>
        <authorList>
            <person name="Copeland A."/>
            <person name="Lapidus A."/>
            <person name="Glavina Del Rio T."/>
            <person name="Nolan M."/>
            <person name="Lucas S."/>
            <person name="Chen F."/>
            <person name="Tice H."/>
            <person name="Cheng J.F."/>
            <person name="Bruce D."/>
            <person name="Goodwin L."/>
            <person name="Pitluck S."/>
            <person name="Mikhailova N."/>
            <person name="Pati A."/>
            <person name="Ivanova N."/>
            <person name="Mavromatis K."/>
            <person name="Chen A."/>
            <person name="Palaniappan K."/>
            <person name="Chain P."/>
            <person name="Land M."/>
            <person name="Hauser L."/>
            <person name="Chang Y.J."/>
            <person name="Jeffries C.D."/>
            <person name="Chertkov O."/>
            <person name="Brettin T."/>
            <person name="Detter J.C."/>
            <person name="Han C."/>
            <person name="Ali Z."/>
            <person name="Tindall B.J."/>
            <person name="Goker M."/>
            <person name="Bristow J."/>
            <person name="Eisen J.A."/>
            <person name="Markowitz V."/>
            <person name="Hugenholtz P."/>
            <person name="Kyrpides N.C."/>
            <person name="Klenk H.P."/>
        </authorList>
    </citation>
    <scope>NUCLEOTIDE SEQUENCE [LARGE SCALE GENOMIC DNA]</scope>
    <source>
        <strain evidence="3">DSM 44928 / JCM 14897 / NBRC 102108 / NRRL B-24433 / ID139908</strain>
    </source>
</reference>
<keyword evidence="1" id="KW-1133">Transmembrane helix</keyword>
<dbReference type="HOGENOM" id="CLU_017262_1_0_11"/>
<sequence length="572" mass="60096">MTALGGDAGSAGGSGRSLRGRTPILAAALLSVVLALIWARYLAGVGGDLAAQWSWADFAAKYPGSAYDLAWYGGIHPASYSLLAPFLMAAVGVRAAGALSVVISAVLLAHLLTKAGLRWPLPVALWGTFALWCDLAAGRVTFAIGLMFGLAAVAAAGTERTPGWVRIALATALSFLAVCASPLAGLFVEVAAVALLLTGRRRAGLALGLPGPLVVLLTSILFPFSGVDPVEGSTVIVTAGCALAVALLAPTGPAAAPVWRVVRVGALLYAAGAGLTLLIDTPLGSNVERLALIFGSVVFLAALCARGDLPWPWPKSRPRLSMRLRLRLPGLRTVALLIAFLIAGYWTVTSDIVGIPMPSSRAQGAGLVAELKSLHVEATGTRVEAIPMLNHWESWGLIDVAELARGWNRQADVQRNPLFYDGGLTAAGYHDWLQKWAVGYIAVPVLPATELDYSARAEAAVVATKPPWLRQIWQDSTWRLLKFTDAVALVSPPATVVETDAAHIVLDVPAPATTTPVTVRVQWSPWLRVSGPGNACLGKDGEDWTQLQVSAPGRYTIDSDYELPRGSECPSS</sequence>
<accession>C7QJY4</accession>
<dbReference type="Proteomes" id="UP000000851">
    <property type="component" value="Chromosome"/>
</dbReference>
<keyword evidence="3" id="KW-1185">Reference proteome</keyword>
<dbReference type="KEGG" id="cai:Caci_4358"/>
<feature type="transmembrane region" description="Helical" evidence="1">
    <location>
        <begin position="24"/>
        <end position="43"/>
    </location>
</feature>
<dbReference type="EMBL" id="CP001700">
    <property type="protein sequence ID" value="ACU73222.1"/>
    <property type="molecule type" value="Genomic_DNA"/>
</dbReference>
<gene>
    <name evidence="2" type="ordered locus">Caci_4358</name>
</gene>
<dbReference type="OrthoDB" id="5178168at2"/>
<protein>
    <submittedName>
        <fullName evidence="2">Integral membrane protein</fullName>
    </submittedName>
</protein>
<dbReference type="eggNOG" id="COG1835">
    <property type="taxonomic scope" value="Bacteria"/>
</dbReference>
<feature type="transmembrane region" description="Helical" evidence="1">
    <location>
        <begin position="86"/>
        <end position="112"/>
    </location>
</feature>